<feature type="compositionally biased region" description="Basic and acidic residues" evidence="2">
    <location>
        <begin position="62"/>
        <end position="71"/>
    </location>
</feature>
<evidence type="ECO:0000313" key="4">
    <source>
        <dbReference type="Proteomes" id="UP000387223"/>
    </source>
</evidence>
<dbReference type="RefSeq" id="WP_136631811.1">
    <property type="nucleotide sequence ID" value="NZ_BGZI01000047.1"/>
</dbReference>
<dbReference type="EMBL" id="BGZI01000047">
    <property type="protein sequence ID" value="GBO90524.1"/>
    <property type="molecule type" value="Genomic_DNA"/>
</dbReference>
<accession>A0A5M3Q667</accession>
<protein>
    <submittedName>
        <fullName evidence="3">Uncharacterized protein</fullName>
    </submittedName>
</protein>
<sequence>MGKITKNDIKVIERVLDQWEGKVSVAAVVSEAKKILGARGFSRGTFYNLCEQHASLKQRLESARERYRESKSGPLNQSTGDRQLDDALKKIEAQKVEIASLKKDIETLREGYLKVAYNAYYGNLRIEELSRSVSQQDLQDTLHRSDFGDRVAFLKRPLPPGKLP</sequence>
<evidence type="ECO:0000313" key="3">
    <source>
        <dbReference type="EMBL" id="GBO90524.1"/>
    </source>
</evidence>
<evidence type="ECO:0000256" key="1">
    <source>
        <dbReference type="SAM" id="Coils"/>
    </source>
</evidence>
<reference evidence="3 4" key="1">
    <citation type="journal article" date="2019" name="J. Gen. Appl. Microbiol.">
        <title>Aerobic degradation of cis-dichloroethene by the marine bacterium Marinobacter salsuginis strain 5N-3.</title>
        <authorList>
            <person name="Inoue Y."/>
            <person name="Fukunaga Y."/>
            <person name="Katsumata H."/>
            <person name="Ohji S."/>
            <person name="Hosoyama A."/>
            <person name="Mori K."/>
            <person name="Ando K."/>
        </authorList>
    </citation>
    <scope>NUCLEOTIDE SEQUENCE [LARGE SCALE GENOMIC DNA]</scope>
    <source>
        <strain evidence="3 4">NBRC 109114</strain>
    </source>
</reference>
<comment type="caution">
    <text evidence="3">The sequence shown here is derived from an EMBL/GenBank/DDBJ whole genome shotgun (WGS) entry which is preliminary data.</text>
</comment>
<organism evidence="3 4">
    <name type="scientific">Marinobacter salsuginis</name>
    <dbReference type="NCBI Taxonomy" id="418719"/>
    <lineage>
        <taxon>Bacteria</taxon>
        <taxon>Pseudomonadati</taxon>
        <taxon>Pseudomonadota</taxon>
        <taxon>Gammaproteobacteria</taxon>
        <taxon>Pseudomonadales</taxon>
        <taxon>Marinobacteraceae</taxon>
        <taxon>Marinobacter</taxon>
    </lineage>
</organism>
<feature type="region of interest" description="Disordered" evidence="2">
    <location>
        <begin position="62"/>
        <end position="83"/>
    </location>
</feature>
<evidence type="ECO:0000256" key="2">
    <source>
        <dbReference type="SAM" id="MobiDB-lite"/>
    </source>
</evidence>
<proteinExistence type="predicted"/>
<keyword evidence="1" id="KW-0175">Coiled coil</keyword>
<gene>
    <name evidence="3" type="ORF">MSSD14B_41920</name>
</gene>
<feature type="coiled-coil region" evidence="1">
    <location>
        <begin position="84"/>
        <end position="111"/>
    </location>
</feature>
<dbReference type="Proteomes" id="UP000387223">
    <property type="component" value="Unassembled WGS sequence"/>
</dbReference>
<name>A0A5M3Q667_9GAMM</name>
<dbReference type="AlphaFoldDB" id="A0A5M3Q667"/>